<protein>
    <submittedName>
        <fullName evidence="2">Uncharacterized protein</fullName>
    </submittedName>
</protein>
<name>A0A7J7E982_DICBM</name>
<organism evidence="2 3">
    <name type="scientific">Diceros bicornis minor</name>
    <name type="common">South-central black rhinoceros</name>
    <dbReference type="NCBI Taxonomy" id="77932"/>
    <lineage>
        <taxon>Eukaryota</taxon>
        <taxon>Metazoa</taxon>
        <taxon>Chordata</taxon>
        <taxon>Craniata</taxon>
        <taxon>Vertebrata</taxon>
        <taxon>Euteleostomi</taxon>
        <taxon>Mammalia</taxon>
        <taxon>Eutheria</taxon>
        <taxon>Laurasiatheria</taxon>
        <taxon>Perissodactyla</taxon>
        <taxon>Rhinocerotidae</taxon>
        <taxon>Diceros</taxon>
    </lineage>
</organism>
<comment type="caution">
    <text evidence="2">The sequence shown here is derived from an EMBL/GenBank/DDBJ whole genome shotgun (WGS) entry which is preliminary data.</text>
</comment>
<dbReference type="AlphaFoldDB" id="A0A7J7E982"/>
<evidence type="ECO:0000256" key="1">
    <source>
        <dbReference type="SAM" id="MobiDB-lite"/>
    </source>
</evidence>
<evidence type="ECO:0000313" key="3">
    <source>
        <dbReference type="Proteomes" id="UP000551758"/>
    </source>
</evidence>
<dbReference type="Proteomes" id="UP000551758">
    <property type="component" value="Unassembled WGS sequence"/>
</dbReference>
<dbReference type="EMBL" id="JACDTQ010003853">
    <property type="protein sequence ID" value="KAF5912298.1"/>
    <property type="molecule type" value="Genomic_DNA"/>
</dbReference>
<evidence type="ECO:0000313" key="2">
    <source>
        <dbReference type="EMBL" id="KAF5912298.1"/>
    </source>
</evidence>
<reference evidence="2 3" key="1">
    <citation type="journal article" date="2020" name="Mol. Biol. Evol.">
        <title>Interspecific Gene Flow and the Evolution of Specialization in Black and White Rhinoceros.</title>
        <authorList>
            <person name="Moodley Y."/>
            <person name="Westbury M.V."/>
            <person name="Russo I.M."/>
            <person name="Gopalakrishnan S."/>
            <person name="Rakotoarivelo A."/>
            <person name="Olsen R.A."/>
            <person name="Prost S."/>
            <person name="Tunstall T."/>
            <person name="Ryder O.A."/>
            <person name="Dalen L."/>
            <person name="Bruford M.W."/>
        </authorList>
    </citation>
    <scope>NUCLEOTIDE SEQUENCE [LARGE SCALE GENOMIC DNA]</scope>
    <source>
        <strain evidence="2">SBR-YM</strain>
        <tissue evidence="2">Skin</tissue>
    </source>
</reference>
<accession>A0A7J7E982</accession>
<sequence length="273" mass="28402">MNAIRLFYKSGPKEVGTVYLFNEANEGPNTLRGVRQRSVDHRPSSEGKCSPGDFASWPRWCGWGGRTQGRVQRVGNTLPPPAPPLGGQEAPPRWGPGKVQGQAGQAALLCSSKGQRLSSPAWGIPPAAPTPAPIRRPNTVLPPSAEISTRACRPPSTSVPPPAQSSSTLQKRELPRAENPGGRACCPSPQQIPVAATSAPGTQPPVHAPWGLQLAGPSATPSTGPAHVRDSKDTMGTAEGRREGRGGLGTRVSLKGRAGVGWRCAALDSALPG</sequence>
<feature type="compositionally biased region" description="Basic and acidic residues" evidence="1">
    <location>
        <begin position="227"/>
        <end position="245"/>
    </location>
</feature>
<proteinExistence type="predicted"/>
<keyword evidence="3" id="KW-1185">Reference proteome</keyword>
<gene>
    <name evidence="2" type="ORF">HPG69_013466</name>
</gene>
<feature type="region of interest" description="Disordered" evidence="1">
    <location>
        <begin position="74"/>
        <end position="252"/>
    </location>
</feature>